<evidence type="ECO:0000313" key="2">
    <source>
        <dbReference type="EMBL" id="OBQ26942.1"/>
    </source>
</evidence>
<sequence>MTLIKLNSTVEGILFILVIYKRRLNESDSFISLVNSLKNTHLDIDIFIYDNSPSAMILNEELSGENWKIHYVHDETNPGVSKAYNEGFKLGKKLNKKWLLLLDQDTKLSDDAIIKYCQAVQDNNEYSLFAPILVSTNGIIYSPCNYFFKRGFPMKSIEIGLVKARRKSLLNSGLLISIDIFEKVGGYNEKLKLDFSDFEFLDRYRKISDQFFIINTECIHELSSNEEDLHLSITNFTRYCKGLKIYIVANFDSFCLLCITLIRACKLSFRFRNIDFISVFFRYTVF</sequence>
<protein>
    <recommendedName>
        <fullName evidence="1">Glycosyltransferase 2-like domain-containing protein</fullName>
    </recommendedName>
</protein>
<comment type="caution">
    <text evidence="2">The sequence shown here is derived from an EMBL/GenBank/DDBJ whole genome shotgun (WGS) entry which is preliminary data.</text>
</comment>
<organism evidence="2 3">
    <name type="scientific">Aphanizomenon flos-aquae LD13</name>
    <dbReference type="NCBI Taxonomy" id="1710894"/>
    <lineage>
        <taxon>Bacteria</taxon>
        <taxon>Bacillati</taxon>
        <taxon>Cyanobacteriota</taxon>
        <taxon>Cyanophyceae</taxon>
        <taxon>Nostocales</taxon>
        <taxon>Aphanizomenonaceae</taxon>
        <taxon>Aphanizomenon</taxon>
    </lineage>
</organism>
<accession>A0A1B7W0Z7</accession>
<dbReference type="Gene3D" id="3.90.550.10">
    <property type="entry name" value="Spore Coat Polysaccharide Biosynthesis Protein SpsA, Chain A"/>
    <property type="match status" value="1"/>
</dbReference>
<dbReference type="EMBL" id="LJOY01000005">
    <property type="protein sequence ID" value="OBQ26942.1"/>
    <property type="molecule type" value="Genomic_DNA"/>
</dbReference>
<dbReference type="InterPro" id="IPR001173">
    <property type="entry name" value="Glyco_trans_2-like"/>
</dbReference>
<dbReference type="STRING" id="1803587.GCA_001593825_01906"/>
<evidence type="ECO:0000259" key="1">
    <source>
        <dbReference type="Pfam" id="PF00535"/>
    </source>
</evidence>
<dbReference type="AlphaFoldDB" id="A0A1B7W0Z7"/>
<reference evidence="2 3" key="1">
    <citation type="submission" date="2015-09" db="EMBL/GenBank/DDBJ databases">
        <title>Whole genome shotgun sequence assembly of Aphanizomenon flos-aquae UKL13.</title>
        <authorList>
            <person name="Driscoll C."/>
        </authorList>
    </citation>
    <scope>NUCLEOTIDE SEQUENCE [LARGE SCALE GENOMIC DNA]</scope>
    <source>
        <strain evidence="2">MDT13</strain>
    </source>
</reference>
<gene>
    <name evidence="2" type="ORF">AN481_02525</name>
</gene>
<evidence type="ECO:0000313" key="3">
    <source>
        <dbReference type="Proteomes" id="UP000092382"/>
    </source>
</evidence>
<dbReference type="SUPFAM" id="SSF53448">
    <property type="entry name" value="Nucleotide-diphospho-sugar transferases"/>
    <property type="match status" value="1"/>
</dbReference>
<feature type="domain" description="Glycosyltransferase 2-like" evidence="1">
    <location>
        <begin position="25"/>
        <end position="128"/>
    </location>
</feature>
<name>A0A1B7W0Z7_APHFL</name>
<dbReference type="Proteomes" id="UP000092382">
    <property type="component" value="Unassembled WGS sequence"/>
</dbReference>
<dbReference type="PATRIC" id="fig|1710894.3.peg.662"/>
<proteinExistence type="predicted"/>
<dbReference type="InterPro" id="IPR029044">
    <property type="entry name" value="Nucleotide-diphossugar_trans"/>
</dbReference>
<dbReference type="Pfam" id="PF00535">
    <property type="entry name" value="Glycos_transf_2"/>
    <property type="match status" value="1"/>
</dbReference>